<evidence type="ECO:0000256" key="1">
    <source>
        <dbReference type="SAM" id="MobiDB-lite"/>
    </source>
</evidence>
<keyword evidence="3" id="KW-1185">Reference proteome</keyword>
<feature type="region of interest" description="Disordered" evidence="1">
    <location>
        <begin position="903"/>
        <end position="951"/>
    </location>
</feature>
<feature type="compositionally biased region" description="Polar residues" evidence="1">
    <location>
        <begin position="607"/>
        <end position="619"/>
    </location>
</feature>
<feature type="region of interest" description="Disordered" evidence="1">
    <location>
        <begin position="420"/>
        <end position="456"/>
    </location>
</feature>
<feature type="compositionally biased region" description="Low complexity" evidence="1">
    <location>
        <begin position="912"/>
        <end position="924"/>
    </location>
</feature>
<feature type="region of interest" description="Disordered" evidence="1">
    <location>
        <begin position="30"/>
        <end position="54"/>
    </location>
</feature>
<feature type="compositionally biased region" description="Acidic residues" evidence="1">
    <location>
        <begin position="351"/>
        <end position="363"/>
    </location>
</feature>
<feature type="region of interest" description="Disordered" evidence="1">
    <location>
        <begin position="661"/>
        <end position="688"/>
    </location>
</feature>
<feature type="compositionally biased region" description="Basic and acidic residues" evidence="1">
    <location>
        <begin position="562"/>
        <end position="579"/>
    </location>
</feature>
<evidence type="ECO:0000313" key="3">
    <source>
        <dbReference type="Proteomes" id="UP000053989"/>
    </source>
</evidence>
<feature type="region of interest" description="Disordered" evidence="1">
    <location>
        <begin position="996"/>
        <end position="1016"/>
    </location>
</feature>
<feature type="compositionally biased region" description="Polar residues" evidence="1">
    <location>
        <begin position="798"/>
        <end position="810"/>
    </location>
</feature>
<evidence type="ECO:0000313" key="2">
    <source>
        <dbReference type="EMBL" id="KIM70826.1"/>
    </source>
</evidence>
<dbReference type="Proteomes" id="UP000053989">
    <property type="component" value="Unassembled WGS sequence"/>
</dbReference>
<dbReference type="OrthoDB" id="2642960at2759"/>
<feature type="region of interest" description="Disordered" evidence="1">
    <location>
        <begin position="382"/>
        <end position="401"/>
    </location>
</feature>
<protein>
    <submittedName>
        <fullName evidence="2">Uncharacterized protein</fullName>
    </submittedName>
</protein>
<feature type="compositionally biased region" description="Polar residues" evidence="1">
    <location>
        <begin position="542"/>
        <end position="557"/>
    </location>
</feature>
<reference evidence="2 3" key="1">
    <citation type="submission" date="2014-04" db="EMBL/GenBank/DDBJ databases">
        <authorList>
            <consortium name="DOE Joint Genome Institute"/>
            <person name="Kuo A."/>
            <person name="Kohler A."/>
            <person name="Nagy L.G."/>
            <person name="Floudas D."/>
            <person name="Copeland A."/>
            <person name="Barry K.W."/>
            <person name="Cichocki N."/>
            <person name="Veneault-Fourrey C."/>
            <person name="LaButti K."/>
            <person name="Lindquist E.A."/>
            <person name="Lipzen A."/>
            <person name="Lundell T."/>
            <person name="Morin E."/>
            <person name="Murat C."/>
            <person name="Sun H."/>
            <person name="Tunlid A."/>
            <person name="Henrissat B."/>
            <person name="Grigoriev I.V."/>
            <person name="Hibbett D.S."/>
            <person name="Martin F."/>
            <person name="Nordberg H.P."/>
            <person name="Cantor M.N."/>
            <person name="Hua S.X."/>
        </authorList>
    </citation>
    <scope>NUCLEOTIDE SEQUENCE [LARGE SCALE GENOMIC DNA]</scope>
    <source>
        <strain evidence="2 3">Foug A</strain>
    </source>
</reference>
<reference evidence="3" key="2">
    <citation type="submission" date="2015-01" db="EMBL/GenBank/DDBJ databases">
        <title>Evolutionary Origins and Diversification of the Mycorrhizal Mutualists.</title>
        <authorList>
            <consortium name="DOE Joint Genome Institute"/>
            <consortium name="Mycorrhizal Genomics Consortium"/>
            <person name="Kohler A."/>
            <person name="Kuo A."/>
            <person name="Nagy L.G."/>
            <person name="Floudas D."/>
            <person name="Copeland A."/>
            <person name="Barry K.W."/>
            <person name="Cichocki N."/>
            <person name="Veneault-Fourrey C."/>
            <person name="LaButti K."/>
            <person name="Lindquist E.A."/>
            <person name="Lipzen A."/>
            <person name="Lundell T."/>
            <person name="Morin E."/>
            <person name="Murat C."/>
            <person name="Riley R."/>
            <person name="Ohm R."/>
            <person name="Sun H."/>
            <person name="Tunlid A."/>
            <person name="Henrissat B."/>
            <person name="Grigoriev I.V."/>
            <person name="Hibbett D.S."/>
            <person name="Martin F."/>
        </authorList>
    </citation>
    <scope>NUCLEOTIDE SEQUENCE [LARGE SCALE GENOMIC DNA]</scope>
    <source>
        <strain evidence="3">Foug A</strain>
    </source>
</reference>
<sequence length="1016" mass="111917">MDFSTHSPGNSGSRGLYSCLSKKSLELHAEQRAPHHTDGDRSQEDLSDRGIGTTKPRSAIRKLVSLVVGHSSKMANAVSTVAITPWVGQSARRRWSFTTRFTPKGPDRFYLATQPEQHAEDPIFVYPSFKNEEIAPDVEMASLNTTDFDVKMIQETSLLEMHNFTIIRDGLNPQLPLPGFFPADIDYDSRQVVLPSCTPFIGHELYCHTSFKDEDYDMENVTLCSAIGLEHHETKSDGNPFKRARSSDSIEFVIDMGIRDDAISNTGVSTNEVLSSSLCGSGAAHESHHLSAILSTLSLAQPLDNPSSRQESLPRERCKKATLCTSSFVRAVENGLGWHGASLSGLSHHEEEDDGPDTDTDDNDVSVILDNAFYPPHVKATVKDDQGKGSGVVQSTSSFPPVPAHKDTCGAVIVAEQFLPTLPPDGSLNDTDNEDEPRKPLEREATEPLEDGQDQPLAVFHRFSQGVSAGSLEESFRSPAPIPKQVLPSVCDDKVVLQFFDHGPTKPLEEEEDRLSSAFLRAEAGNFLRRLEDDLRTLPQVSQQVLPSKSQVPQQVIPSAAEPRRASDRETTEPLEEGKAQTPTPFLSYEPRVPSNSIDTEVRTPSRVPQQVQPSVNSGERTEPFEREATEPLEEEQDRVPPVFHNYDQCIPADLLSSYADDCPRIQDPQQVLPSSSSGDDPRKPFVRELPPLLDEAHDKPPAAFMNAQSIVNFDERFMAQPTPAPVIEQGYASYTMANTAFPPSLPPFHNQSQPATVFRSPNTGRRMVLNKLGRPVRHLTREQLKRALGGAPCDPSPVTTPTSTENQGNGDEDEREERTDPAKKSRCDVHKEPLHTSLAPPEKRVRFGGGRRTHFENAIARFSTRSQCSTIRPILRRTAKEPTQTTLNPSSSGIAFDTSASTFGSSNVIDPVPRLRSPLSVPRRQPRRGANVSYPDISVQSSSEADRAPPSSFLLVDELERKNACRRRNTLPSATCSRGCCGRSSQCEAELSRGLDTGGTREKRPITTKEVWGSV</sequence>
<feature type="region of interest" description="Disordered" evidence="1">
    <location>
        <begin position="787"/>
        <end position="849"/>
    </location>
</feature>
<feature type="region of interest" description="Disordered" evidence="1">
    <location>
        <begin position="542"/>
        <end position="637"/>
    </location>
</feature>
<feature type="compositionally biased region" description="Polar residues" evidence="1">
    <location>
        <begin position="668"/>
        <end position="679"/>
    </location>
</feature>
<feature type="compositionally biased region" description="Basic and acidic residues" evidence="1">
    <location>
        <begin position="817"/>
        <end position="835"/>
    </location>
</feature>
<proteinExistence type="predicted"/>
<feature type="compositionally biased region" description="Basic and acidic residues" evidence="1">
    <location>
        <begin position="436"/>
        <end position="446"/>
    </location>
</feature>
<dbReference type="HOGENOM" id="CLU_313765_0_0_1"/>
<dbReference type="AlphaFoldDB" id="A0A0C3ESM1"/>
<gene>
    <name evidence="2" type="ORF">SCLCIDRAFT_6320</name>
</gene>
<organism evidence="2 3">
    <name type="scientific">Scleroderma citrinum Foug A</name>
    <dbReference type="NCBI Taxonomy" id="1036808"/>
    <lineage>
        <taxon>Eukaryota</taxon>
        <taxon>Fungi</taxon>
        <taxon>Dikarya</taxon>
        <taxon>Basidiomycota</taxon>
        <taxon>Agaricomycotina</taxon>
        <taxon>Agaricomycetes</taxon>
        <taxon>Agaricomycetidae</taxon>
        <taxon>Boletales</taxon>
        <taxon>Sclerodermatineae</taxon>
        <taxon>Sclerodermataceae</taxon>
        <taxon>Scleroderma</taxon>
    </lineage>
</organism>
<feature type="compositionally biased region" description="Basic and acidic residues" evidence="1">
    <location>
        <begin position="30"/>
        <end position="48"/>
    </location>
</feature>
<name>A0A0C3ESM1_9AGAM</name>
<feature type="region of interest" description="Disordered" evidence="1">
    <location>
        <begin position="343"/>
        <end position="363"/>
    </location>
</feature>
<accession>A0A0C3ESM1</accession>
<feature type="compositionally biased region" description="Basic and acidic residues" evidence="1">
    <location>
        <begin position="620"/>
        <end position="630"/>
    </location>
</feature>
<dbReference type="EMBL" id="KN822004">
    <property type="protein sequence ID" value="KIM70826.1"/>
    <property type="molecule type" value="Genomic_DNA"/>
</dbReference>
<dbReference type="InParanoid" id="A0A0C3ESM1"/>